<reference evidence="2" key="1">
    <citation type="submission" date="2023-07" db="EMBL/GenBank/DDBJ databases">
        <title>Genomic Encyclopedia of Type Strains, Phase IV (KMG-IV): sequencing the most valuable type-strain genomes for metagenomic binning, comparative biology and taxonomic classification.</title>
        <authorList>
            <person name="Goeker M."/>
        </authorList>
    </citation>
    <scope>NUCLEOTIDE SEQUENCE</scope>
    <source>
        <strain evidence="2">DSM 21202</strain>
    </source>
</reference>
<keyword evidence="1" id="KW-1133">Transmembrane helix</keyword>
<keyword evidence="1" id="KW-0472">Membrane</keyword>
<gene>
    <name evidence="2" type="ORF">J2S73_002766</name>
</gene>
<feature type="transmembrane region" description="Helical" evidence="1">
    <location>
        <begin position="259"/>
        <end position="279"/>
    </location>
</feature>
<name>A0AAE3VQ98_9HYPH</name>
<feature type="transmembrane region" description="Helical" evidence="1">
    <location>
        <begin position="207"/>
        <end position="223"/>
    </location>
</feature>
<sequence length="535" mass="56295">MIGKRILHDARVHAVAVVVLLGCLAAVYSLTSRPSTPDYPFGCDPFGYARQQQLFRTDGLVDGLDTRVKAPEAGFLIETAKQAGLTPKQFGEMIAPHCHHYEAGTDSVILQYPPGTGFLLSLLPAEREVQALHVLSLFLLVGVFGVFAVVGLPMMWTSGLVIAGLVPIAMALSNSALMVSASMPPTIGFVALFTAVLLWATRVPDRPSWWGGALIGLAAGVLIDIRVASVFIVLGMAAYIVVAMGTLSPGGLARRLPFVLAGLAAFAVAVLPHLAANAINAGSPLVSTYGDADSAGPNLSTALIARNLHYYFLETPAWPIAWAAVAAILAATAMALWGPAHSRRRSAAAAIGGALSFGVSVAFFATHQIAASPYLIPTAAFCVSICVFALAQSAAASTPDRFTLRAAGVVTAFTAALAIGQTVQLERHSYSVDAPAALLAPEAVVWADMTSGTIYFYTGKYAAKVIFTGECEQNRLIQAVADTGRQQFIVVDSDSMQRLVDRLGASTRLEEAGTLRAREERAIYRLPPDASLPSC</sequence>
<comment type="caution">
    <text evidence="2">The sequence shown here is derived from an EMBL/GenBank/DDBJ whole genome shotgun (WGS) entry which is preliminary data.</text>
</comment>
<keyword evidence="1" id="KW-0812">Transmembrane</keyword>
<evidence type="ECO:0000256" key="1">
    <source>
        <dbReference type="SAM" id="Phobius"/>
    </source>
</evidence>
<feature type="transmembrane region" description="Helical" evidence="1">
    <location>
        <begin position="12"/>
        <end position="31"/>
    </location>
</feature>
<proteinExistence type="predicted"/>
<feature type="transmembrane region" description="Helical" evidence="1">
    <location>
        <begin position="347"/>
        <end position="365"/>
    </location>
</feature>
<feature type="transmembrane region" description="Helical" evidence="1">
    <location>
        <begin position="402"/>
        <end position="420"/>
    </location>
</feature>
<evidence type="ECO:0000313" key="3">
    <source>
        <dbReference type="Proteomes" id="UP001229244"/>
    </source>
</evidence>
<feature type="transmembrane region" description="Helical" evidence="1">
    <location>
        <begin position="131"/>
        <end position="152"/>
    </location>
</feature>
<dbReference type="AlphaFoldDB" id="A0AAE3VQ98"/>
<feature type="transmembrane region" description="Helical" evidence="1">
    <location>
        <begin position="159"/>
        <end position="177"/>
    </location>
</feature>
<organism evidence="2 3">
    <name type="scientific">Amorphus orientalis</name>
    <dbReference type="NCBI Taxonomy" id="649198"/>
    <lineage>
        <taxon>Bacteria</taxon>
        <taxon>Pseudomonadati</taxon>
        <taxon>Pseudomonadota</taxon>
        <taxon>Alphaproteobacteria</taxon>
        <taxon>Hyphomicrobiales</taxon>
        <taxon>Amorphaceae</taxon>
        <taxon>Amorphus</taxon>
    </lineage>
</organism>
<keyword evidence="3" id="KW-1185">Reference proteome</keyword>
<protein>
    <submittedName>
        <fullName evidence="2">Uncharacterized protein</fullName>
    </submittedName>
</protein>
<dbReference type="Proteomes" id="UP001229244">
    <property type="component" value="Unassembled WGS sequence"/>
</dbReference>
<dbReference type="RefSeq" id="WP_306886135.1">
    <property type="nucleotide sequence ID" value="NZ_JAUSUL010000002.1"/>
</dbReference>
<dbReference type="PROSITE" id="PS51257">
    <property type="entry name" value="PROKAR_LIPOPROTEIN"/>
    <property type="match status" value="1"/>
</dbReference>
<feature type="transmembrane region" description="Helical" evidence="1">
    <location>
        <begin position="183"/>
        <end position="200"/>
    </location>
</feature>
<feature type="transmembrane region" description="Helical" evidence="1">
    <location>
        <begin position="229"/>
        <end position="247"/>
    </location>
</feature>
<dbReference type="EMBL" id="JAUSUL010000002">
    <property type="protein sequence ID" value="MDQ0316309.1"/>
    <property type="molecule type" value="Genomic_DNA"/>
</dbReference>
<feature type="transmembrane region" description="Helical" evidence="1">
    <location>
        <begin position="371"/>
        <end position="390"/>
    </location>
</feature>
<feature type="transmembrane region" description="Helical" evidence="1">
    <location>
        <begin position="320"/>
        <end position="340"/>
    </location>
</feature>
<evidence type="ECO:0000313" key="2">
    <source>
        <dbReference type="EMBL" id="MDQ0316309.1"/>
    </source>
</evidence>
<accession>A0AAE3VQ98</accession>